<name>A0ABS2VUV9_STRAS</name>
<accession>A0ABS2VUV9</accession>
<reference evidence="1 2" key="1">
    <citation type="submission" date="2021-02" db="EMBL/GenBank/DDBJ databases">
        <title>Whole genome sequencing of Streptomyces actuosus VRA1.</title>
        <authorList>
            <person name="Sen G."/>
            <person name="Sen A."/>
        </authorList>
    </citation>
    <scope>NUCLEOTIDE SEQUENCE [LARGE SCALE GENOMIC DNA]</scope>
    <source>
        <strain evidence="1 2">VRA1</strain>
    </source>
</reference>
<dbReference type="EMBL" id="JAFFZS010000019">
    <property type="protein sequence ID" value="MBN0046819.1"/>
    <property type="molecule type" value="Genomic_DNA"/>
</dbReference>
<gene>
    <name evidence="1" type="ORF">JS756_22445</name>
</gene>
<proteinExistence type="predicted"/>
<protein>
    <submittedName>
        <fullName evidence="1">Uncharacterized protein</fullName>
    </submittedName>
</protein>
<organism evidence="1 2">
    <name type="scientific">Streptomyces actuosus</name>
    <dbReference type="NCBI Taxonomy" id="1885"/>
    <lineage>
        <taxon>Bacteria</taxon>
        <taxon>Bacillati</taxon>
        <taxon>Actinomycetota</taxon>
        <taxon>Actinomycetes</taxon>
        <taxon>Kitasatosporales</taxon>
        <taxon>Streptomycetaceae</taxon>
        <taxon>Streptomyces</taxon>
    </lineage>
</organism>
<dbReference type="RefSeq" id="WP_205384967.1">
    <property type="nucleotide sequence ID" value="NZ_JAFFZS010000019.1"/>
</dbReference>
<keyword evidence="2" id="KW-1185">Reference proteome</keyword>
<comment type="caution">
    <text evidence="1">The sequence shown here is derived from an EMBL/GenBank/DDBJ whole genome shotgun (WGS) entry which is preliminary data.</text>
</comment>
<dbReference type="Proteomes" id="UP000788262">
    <property type="component" value="Unassembled WGS sequence"/>
</dbReference>
<evidence type="ECO:0000313" key="1">
    <source>
        <dbReference type="EMBL" id="MBN0046819.1"/>
    </source>
</evidence>
<sequence length="151" mass="16503">MSELVEFQMHDGRGGTVGLADLLTLVPGNDWVWSILDFDGIGNVPTGLGFEEFRAEVRASPQGYVMSWGQLRQFAVGVRQCFDLLLVAAEDRSRLAPERWAVDDDFAECLVVFEAVDSGSWEVIVEAGVEEAFGLAAELRARYVAGSWGSA</sequence>
<evidence type="ECO:0000313" key="2">
    <source>
        <dbReference type="Proteomes" id="UP000788262"/>
    </source>
</evidence>